<proteinExistence type="predicted"/>
<protein>
    <submittedName>
        <fullName evidence="1">Uncharacterized protein</fullName>
    </submittedName>
</protein>
<comment type="caution">
    <text evidence="1">The sequence shown here is derived from an EMBL/GenBank/DDBJ whole genome shotgun (WGS) entry which is preliminary data.</text>
</comment>
<dbReference type="Proteomes" id="UP001143910">
    <property type="component" value="Unassembled WGS sequence"/>
</dbReference>
<accession>A0ACC1N5L5</accession>
<name>A0ACC1N5L5_9HYPO</name>
<organism evidence="1 2">
    <name type="scientific">Zarea fungicola</name>
    <dbReference type="NCBI Taxonomy" id="93591"/>
    <lineage>
        <taxon>Eukaryota</taxon>
        <taxon>Fungi</taxon>
        <taxon>Dikarya</taxon>
        <taxon>Ascomycota</taxon>
        <taxon>Pezizomycotina</taxon>
        <taxon>Sordariomycetes</taxon>
        <taxon>Hypocreomycetidae</taxon>
        <taxon>Hypocreales</taxon>
        <taxon>Cordycipitaceae</taxon>
        <taxon>Zarea</taxon>
    </lineage>
</organism>
<gene>
    <name evidence="1" type="ORF">NQ176_g5987</name>
</gene>
<dbReference type="EMBL" id="JANJQO010000814">
    <property type="protein sequence ID" value="KAJ2974570.1"/>
    <property type="molecule type" value="Genomic_DNA"/>
</dbReference>
<keyword evidence="2" id="KW-1185">Reference proteome</keyword>
<evidence type="ECO:0000313" key="1">
    <source>
        <dbReference type="EMBL" id="KAJ2974570.1"/>
    </source>
</evidence>
<evidence type="ECO:0000313" key="2">
    <source>
        <dbReference type="Proteomes" id="UP001143910"/>
    </source>
</evidence>
<reference evidence="1" key="1">
    <citation type="submission" date="2022-08" db="EMBL/GenBank/DDBJ databases">
        <title>Genome Sequence of Lecanicillium fungicola.</title>
        <authorList>
            <person name="Buettner E."/>
        </authorList>
    </citation>
    <scope>NUCLEOTIDE SEQUENCE</scope>
    <source>
        <strain evidence="1">Babe33</strain>
    </source>
</reference>
<sequence length="225" mass="24481">MRISHLFVSLVGVIGLAAAAPNLSDLQEVTVYDPVTQTLSPAPGLEKRVNIVEEVGTIYRDPNGVTRTMLVFQITEALLQAFDNSGFNLAKAILAELLQYGRDNNFANQVRRNLWDATFDANSRIMNGLSYMSLAITSRGSVDGLVGVTLLLQSWLEQANKYVAVKQVSNALSINKRSTQDSILESRDFFPSPWCASDRNIGFYHAAVPKGASAVDIKTGCPAAN</sequence>